<dbReference type="RefSeq" id="WP_206295169.1">
    <property type="nucleotide sequence ID" value="NZ_CP063458.1"/>
</dbReference>
<evidence type="ECO:0000256" key="1">
    <source>
        <dbReference type="SAM" id="SignalP"/>
    </source>
</evidence>
<feature type="chain" id="PRO_5034048739" evidence="1">
    <location>
        <begin position="28"/>
        <end position="412"/>
    </location>
</feature>
<dbReference type="EMBL" id="CP063458">
    <property type="protein sequence ID" value="QOV91854.1"/>
    <property type="molecule type" value="Genomic_DNA"/>
</dbReference>
<reference evidence="2 3" key="1">
    <citation type="submission" date="2020-10" db="EMBL/GenBank/DDBJ databases">
        <title>Wide distribution of Phycisphaera-like planctomycetes from WD2101 soil group in peatlands and genome analysis of the first cultivated representative.</title>
        <authorList>
            <person name="Dedysh S.N."/>
            <person name="Beletsky A.V."/>
            <person name="Ivanova A."/>
            <person name="Kulichevskaya I.S."/>
            <person name="Suzina N.E."/>
            <person name="Philippov D.A."/>
            <person name="Rakitin A.L."/>
            <person name="Mardanov A.V."/>
            <person name="Ravin N.V."/>
        </authorList>
    </citation>
    <scope>NUCLEOTIDE SEQUENCE [LARGE SCALE GENOMIC DNA]</scope>
    <source>
        <strain evidence="2 3">M1803</strain>
    </source>
</reference>
<keyword evidence="3" id="KW-1185">Reference proteome</keyword>
<accession>A0A7M2X2F6</accession>
<dbReference type="Proteomes" id="UP000593765">
    <property type="component" value="Chromosome"/>
</dbReference>
<dbReference type="AlphaFoldDB" id="A0A7M2X2F6"/>
<protein>
    <submittedName>
        <fullName evidence="2">PmoA family protein</fullName>
    </submittedName>
</protein>
<gene>
    <name evidence="2" type="ORF">IPV69_11065</name>
</gene>
<name>A0A7M2X2F6_9BACT</name>
<dbReference type="Pfam" id="PF14100">
    <property type="entry name" value="DUF6807"/>
    <property type="match status" value="1"/>
</dbReference>
<keyword evidence="1" id="KW-0732">Signal</keyword>
<organism evidence="2 3">
    <name type="scientific">Humisphaera borealis</name>
    <dbReference type="NCBI Taxonomy" id="2807512"/>
    <lineage>
        <taxon>Bacteria</taxon>
        <taxon>Pseudomonadati</taxon>
        <taxon>Planctomycetota</taxon>
        <taxon>Phycisphaerae</taxon>
        <taxon>Tepidisphaerales</taxon>
        <taxon>Tepidisphaeraceae</taxon>
        <taxon>Humisphaera</taxon>
    </lineage>
</organism>
<sequence>MKRLQSAFAITVSCLALWAGIAAPAAADVVKHPGTIIVHAGDIDRTDTVVSFMTDPASAGSYPELAAADGGPTLPLQIRPDGRACFVVPELKAGQSRTYNVLMIKRSEAPPDKATANQKDGAIAVKVGVNDVLVYRGEKTPLPAGFEPQYARGGYIHPLLTPAGVATTDDYPPNHKHHHGVWSPWTKTEFEGRKPDFWNMGGKTGTVEFVAFDKTWSGRVAAGFTTTHRFIDLTAKPEPKPALNETWQVDAYAVGGDKAAYHVFDFQSTQTTAGQSPLNLPKYHYGGLGLRGNRQWDGEANSQYLTSEGKNRADGNDTRARWLIQSGKVDGKAVYTAVLCSPENFRFPQPVRLHPKEPFACFAPQMLGDMAIEPGKPYVMKYRFIVGDGEPDAKLIERLWHDYASPAKVDVK</sequence>
<feature type="signal peptide" evidence="1">
    <location>
        <begin position="1"/>
        <end position="27"/>
    </location>
</feature>
<dbReference type="KEGG" id="hbs:IPV69_11065"/>
<evidence type="ECO:0000313" key="3">
    <source>
        <dbReference type="Proteomes" id="UP000593765"/>
    </source>
</evidence>
<proteinExistence type="predicted"/>
<dbReference type="InterPro" id="IPR029475">
    <property type="entry name" value="DUF6807"/>
</dbReference>
<evidence type="ECO:0000313" key="2">
    <source>
        <dbReference type="EMBL" id="QOV91854.1"/>
    </source>
</evidence>